<dbReference type="AlphaFoldDB" id="A0A9Q4GJ63"/>
<sequence>MDTSYPFLASVSRLTVAVVFVYLATLGVVAQPVNVSDTGDLRNVSDDLDGSYVLVEDIDLSDVSFEPIGDADRSFIGRFDGNGHVVTNLSVSEEGYAGLFGAVGENGTVENVGVENANVSGTGAGGLVGFNAGTVVRSYVTGNVTGDEPVGGLVGVHRGVVARSYSTADVTGNRTVGGLVGMAHAEPTGIVPGTRPDIEYAVVESYAAGYVDGDKRVGGVFGLVSLAPTDPRSVNDSVYWDVEATGHEDAVGAFGTRSNATPATGLTTSEMTGVAARESMSGFGFGDTWVVNDGYPELARRDQPSSVTIDRPERVPQDAEEDGNVSDDGDDEAEETPGFTFVVTLVAFAAVAWGWSYET</sequence>
<accession>A0A9Q4GJ63</accession>
<dbReference type="EMBL" id="RKLV01000005">
    <property type="protein sequence ID" value="MCX2818931.1"/>
    <property type="molecule type" value="Genomic_DNA"/>
</dbReference>
<gene>
    <name evidence="2" type="ORF">EGH25_06155</name>
</gene>
<comment type="caution">
    <text evidence="2">The sequence shown here is derived from an EMBL/GenBank/DDBJ whole genome shotgun (WGS) entry which is preliminary data.</text>
</comment>
<name>A0A9Q4GJ63_9EURY</name>
<evidence type="ECO:0000256" key="1">
    <source>
        <dbReference type="SAM" id="MobiDB-lite"/>
    </source>
</evidence>
<reference evidence="2" key="1">
    <citation type="submission" date="2022-09" db="EMBL/GenBank/DDBJ databases">
        <title>Haloadaptaus new haloarchaeum isolated from saline soil.</title>
        <authorList>
            <person name="Duran-Viseras A."/>
            <person name="Sanchez-Porro C."/>
            <person name="Ventosa A."/>
        </authorList>
    </citation>
    <scope>NUCLEOTIDE SEQUENCE</scope>
    <source>
        <strain evidence="2">F3-133</strain>
    </source>
</reference>
<keyword evidence="3" id="KW-1185">Reference proteome</keyword>
<dbReference type="RefSeq" id="WP_266086771.1">
    <property type="nucleotide sequence ID" value="NZ_RKLV01000005.1"/>
</dbReference>
<evidence type="ECO:0000313" key="3">
    <source>
        <dbReference type="Proteomes" id="UP001149411"/>
    </source>
</evidence>
<proteinExistence type="predicted"/>
<dbReference type="Gene3D" id="2.160.20.110">
    <property type="match status" value="1"/>
</dbReference>
<feature type="compositionally biased region" description="Acidic residues" evidence="1">
    <location>
        <begin position="318"/>
        <end position="335"/>
    </location>
</feature>
<protein>
    <recommendedName>
        <fullName evidence="4">The GLUG motif-containing protein</fullName>
    </recommendedName>
</protein>
<organism evidence="2 3">
    <name type="scientific">Halorutilus salinus</name>
    <dbReference type="NCBI Taxonomy" id="2487751"/>
    <lineage>
        <taxon>Archaea</taxon>
        <taxon>Methanobacteriati</taxon>
        <taxon>Methanobacteriota</taxon>
        <taxon>Stenosarchaea group</taxon>
        <taxon>Halobacteria</taxon>
        <taxon>Halorutilales</taxon>
        <taxon>Halorutilaceae</taxon>
        <taxon>Halorutilus</taxon>
    </lineage>
</organism>
<evidence type="ECO:0008006" key="4">
    <source>
        <dbReference type="Google" id="ProtNLM"/>
    </source>
</evidence>
<feature type="region of interest" description="Disordered" evidence="1">
    <location>
        <begin position="300"/>
        <end position="335"/>
    </location>
</feature>
<evidence type="ECO:0000313" key="2">
    <source>
        <dbReference type="EMBL" id="MCX2818931.1"/>
    </source>
</evidence>
<dbReference type="Proteomes" id="UP001149411">
    <property type="component" value="Unassembled WGS sequence"/>
</dbReference>